<evidence type="ECO:0000256" key="2">
    <source>
        <dbReference type="SAM" id="Phobius"/>
    </source>
</evidence>
<dbReference type="AlphaFoldDB" id="A0AAD9FQM0"/>
<keyword evidence="2" id="KW-0812">Transmembrane</keyword>
<evidence type="ECO:0008006" key="5">
    <source>
        <dbReference type="Google" id="ProtNLM"/>
    </source>
</evidence>
<dbReference type="InterPro" id="IPR037185">
    <property type="entry name" value="EmrE-like"/>
</dbReference>
<feature type="transmembrane region" description="Helical" evidence="2">
    <location>
        <begin position="436"/>
        <end position="453"/>
    </location>
</feature>
<feature type="transmembrane region" description="Helical" evidence="2">
    <location>
        <begin position="363"/>
        <end position="384"/>
    </location>
</feature>
<organism evidence="3 4">
    <name type="scientific">Papiliotrema laurentii</name>
    <name type="common">Cryptococcus laurentii</name>
    <dbReference type="NCBI Taxonomy" id="5418"/>
    <lineage>
        <taxon>Eukaryota</taxon>
        <taxon>Fungi</taxon>
        <taxon>Dikarya</taxon>
        <taxon>Basidiomycota</taxon>
        <taxon>Agaricomycotina</taxon>
        <taxon>Tremellomycetes</taxon>
        <taxon>Tremellales</taxon>
        <taxon>Rhynchogastremaceae</taxon>
        <taxon>Papiliotrema</taxon>
    </lineage>
</organism>
<evidence type="ECO:0000313" key="4">
    <source>
        <dbReference type="Proteomes" id="UP001182556"/>
    </source>
</evidence>
<feature type="compositionally biased region" description="Polar residues" evidence="1">
    <location>
        <begin position="330"/>
        <end position="340"/>
    </location>
</feature>
<feature type="transmembrane region" description="Helical" evidence="2">
    <location>
        <begin position="459"/>
        <end position="477"/>
    </location>
</feature>
<feature type="region of interest" description="Disordered" evidence="1">
    <location>
        <begin position="315"/>
        <end position="340"/>
    </location>
</feature>
<dbReference type="InterPro" id="IPR026505">
    <property type="entry name" value="Solute_c_fam_35_mem_F3/F4"/>
</dbReference>
<evidence type="ECO:0000256" key="1">
    <source>
        <dbReference type="SAM" id="MobiDB-lite"/>
    </source>
</evidence>
<dbReference type="Proteomes" id="UP001182556">
    <property type="component" value="Unassembled WGS sequence"/>
</dbReference>
<keyword evidence="4" id="KW-1185">Reference proteome</keyword>
<comment type="caution">
    <text evidence="3">The sequence shown here is derived from an EMBL/GenBank/DDBJ whole genome shotgun (WGS) entry which is preliminary data.</text>
</comment>
<feature type="transmembrane region" description="Helical" evidence="2">
    <location>
        <begin position="212"/>
        <end position="231"/>
    </location>
</feature>
<keyword evidence="2" id="KW-0472">Membrane</keyword>
<evidence type="ECO:0000313" key="3">
    <source>
        <dbReference type="EMBL" id="KAK1923742.1"/>
    </source>
</evidence>
<reference evidence="3" key="1">
    <citation type="submission" date="2023-02" db="EMBL/GenBank/DDBJ databases">
        <title>Identification and recombinant expression of a fungal hydrolase from Papiliotrema laurentii that hydrolyzes apple cutin and clears colloidal polyester polyurethane.</title>
        <authorList>
            <consortium name="DOE Joint Genome Institute"/>
            <person name="Roman V.A."/>
            <person name="Bojanowski C."/>
            <person name="Crable B.R."/>
            <person name="Wagner D.N."/>
            <person name="Hung C.S."/>
            <person name="Nadeau L.J."/>
            <person name="Schratz L."/>
            <person name="Haridas S."/>
            <person name="Pangilinan J."/>
            <person name="Lipzen A."/>
            <person name="Na H."/>
            <person name="Yan M."/>
            <person name="Ng V."/>
            <person name="Grigoriev I.V."/>
            <person name="Spatafora J.W."/>
            <person name="Barlow D."/>
            <person name="Biffinger J."/>
            <person name="Kelley-Loughnane N."/>
            <person name="Varaljay V.A."/>
            <person name="Crookes-Goodson W.J."/>
        </authorList>
    </citation>
    <scope>NUCLEOTIDE SEQUENCE</scope>
    <source>
        <strain evidence="3">5307AH</strain>
    </source>
</reference>
<feature type="transmembrane region" description="Helical" evidence="2">
    <location>
        <begin position="129"/>
        <end position="146"/>
    </location>
</feature>
<feature type="transmembrane region" description="Helical" evidence="2">
    <location>
        <begin position="152"/>
        <end position="174"/>
    </location>
</feature>
<gene>
    <name evidence="3" type="ORF">DB88DRAFT_492275</name>
</gene>
<feature type="transmembrane region" description="Helical" evidence="2">
    <location>
        <begin position="68"/>
        <end position="91"/>
    </location>
</feature>
<proteinExistence type="predicted"/>
<keyword evidence="2" id="KW-1133">Transmembrane helix</keyword>
<name>A0AAD9FQM0_PAPLA</name>
<dbReference type="EMBL" id="JAODAN010000006">
    <property type="protein sequence ID" value="KAK1923742.1"/>
    <property type="molecule type" value="Genomic_DNA"/>
</dbReference>
<dbReference type="SUPFAM" id="SSF103481">
    <property type="entry name" value="Multidrug resistance efflux transporter EmrE"/>
    <property type="match status" value="1"/>
</dbReference>
<feature type="transmembrane region" description="Helical" evidence="2">
    <location>
        <begin position="29"/>
        <end position="48"/>
    </location>
</feature>
<feature type="transmembrane region" description="Helical" evidence="2">
    <location>
        <begin position="181"/>
        <end position="200"/>
    </location>
</feature>
<protein>
    <recommendedName>
        <fullName evidence="5">EamA domain-containing protein</fullName>
    </recommendedName>
</protein>
<dbReference type="PANTHER" id="PTHR19346:SF4">
    <property type="entry name" value="SUGAR PHOSPHATE TRANSPORTER DOMAIN-CONTAINING PROTEIN"/>
    <property type="match status" value="1"/>
</dbReference>
<feature type="transmembrane region" description="Helical" evidence="2">
    <location>
        <begin position="404"/>
        <end position="429"/>
    </location>
</feature>
<dbReference type="PANTHER" id="PTHR19346">
    <property type="entry name" value="SUGAR PHOSPHATE TRANSPORTER DOMAIN-CONTAINING PROTEIN"/>
    <property type="match status" value="1"/>
</dbReference>
<accession>A0AAD9FQM0</accession>
<sequence length="481" mass="51564">MTGSGSAKPHPGHTRSASGSSFVSIAPKAINKLVLPLIILLTIVLASAGQTEVAHYLSANIGYHQPYFTFFLTHITFALVFPLHLLCLLLFHRRPLHHYLDGLRHIIAEQLGDSTSTWREVAPKWSAKVTWLTTLVSVPALSWFVAMNLTTGLAVTTIYATSAFWTYLFSMVLLKQPLSRITVGSIGLAFAGVIVLSLDGLKGETTGAPNPLLGDIIMMFGALVLGLYEVVYKMALPEGHGGVVKQEDELFPYSSLPTTIDDISAPVHTDADVPSSSTSVPTHRAYPASLAAASPTEIPLALRIDRQTSRTPLLKIKTSPSPSLPGPDVPQTTSPLTSPLLSKQHANTHHLPPVLPPALHANFLTSCIGLSTLVIFWLPIPFLHWVGWETFRWPGSQGGNLLEIWAGLEAVAWGGAIYNAGLMVLIGIWGPTTSSVANLLTIGLVAVIDAIWVGTVPSVQQLAGVGMICVGFGILLWEGEE</sequence>